<dbReference type="Proteomes" id="UP000266723">
    <property type="component" value="Unassembled WGS sequence"/>
</dbReference>
<reference evidence="1 2" key="1">
    <citation type="journal article" date="2020" name="BMC Genomics">
        <title>Intraspecific diversification of the crop wild relative Brassica cretica Lam. using demographic model selection.</title>
        <authorList>
            <person name="Kioukis A."/>
            <person name="Michalopoulou V.A."/>
            <person name="Briers L."/>
            <person name="Pirintsos S."/>
            <person name="Studholme D.J."/>
            <person name="Pavlidis P."/>
            <person name="Sarris P.F."/>
        </authorList>
    </citation>
    <scope>NUCLEOTIDE SEQUENCE [LARGE SCALE GENOMIC DNA]</scope>
    <source>
        <strain evidence="2">cv. PFS-1207/04</strain>
    </source>
</reference>
<organism evidence="1 2">
    <name type="scientific">Brassica cretica</name>
    <name type="common">Mustard</name>
    <dbReference type="NCBI Taxonomy" id="69181"/>
    <lineage>
        <taxon>Eukaryota</taxon>
        <taxon>Viridiplantae</taxon>
        <taxon>Streptophyta</taxon>
        <taxon>Embryophyta</taxon>
        <taxon>Tracheophyta</taxon>
        <taxon>Spermatophyta</taxon>
        <taxon>Magnoliopsida</taxon>
        <taxon>eudicotyledons</taxon>
        <taxon>Gunneridae</taxon>
        <taxon>Pentapetalae</taxon>
        <taxon>rosids</taxon>
        <taxon>malvids</taxon>
        <taxon>Brassicales</taxon>
        <taxon>Brassicaceae</taxon>
        <taxon>Brassiceae</taxon>
        <taxon>Brassica</taxon>
    </lineage>
</organism>
<comment type="caution">
    <text evidence="1">The sequence shown here is derived from an EMBL/GenBank/DDBJ whole genome shotgun (WGS) entry which is preliminary data.</text>
</comment>
<evidence type="ECO:0000313" key="1">
    <source>
        <dbReference type="EMBL" id="KAF3590324.1"/>
    </source>
</evidence>
<accession>A0ABQ7DZ59</accession>
<gene>
    <name evidence="1" type="ORF">DY000_02022422</name>
</gene>
<protein>
    <submittedName>
        <fullName evidence="1">Uncharacterized protein</fullName>
    </submittedName>
</protein>
<sequence>MDIRPKTHRSIEYSEEISRRSSPSVYSEEFSDKQVILGISSEICFLRIPSENSEGFSRKEEIPRNYFRGLVSSATSWEYRSRDTWNQLKEVSGPTGTNKTFDCVFTLGYVVLLPLNGLMKRIYFHLQCVHLSFQCCNRVEKTEIDVVNVNRVVRHNNWVSENITHTVVDSDTALLTDQPSPILLLYPP</sequence>
<proteinExistence type="predicted"/>
<evidence type="ECO:0000313" key="2">
    <source>
        <dbReference type="Proteomes" id="UP000266723"/>
    </source>
</evidence>
<keyword evidence="2" id="KW-1185">Reference proteome</keyword>
<dbReference type="EMBL" id="QGKV02000299">
    <property type="protein sequence ID" value="KAF3590324.1"/>
    <property type="molecule type" value="Genomic_DNA"/>
</dbReference>
<name>A0ABQ7DZ59_BRACR</name>